<accession>F2JRS8</accession>
<name>F2JRS8_CELLD</name>
<dbReference type="EMBL" id="CP002582">
    <property type="protein sequence ID" value="ADZ85108.1"/>
    <property type="molecule type" value="Genomic_DNA"/>
</dbReference>
<protein>
    <submittedName>
        <fullName evidence="2">Cysteine-rich small domain</fullName>
    </submittedName>
</protein>
<sequence>MENYKFMQNKACEYFPCHKLKNEKEFNCLFCYCPLYTLKDQCGGHYVYLENGIKSCQACTKPHDKDAYEHVMKKMKDLMEMGKRTHNEIGK</sequence>
<dbReference type="RefSeq" id="WP_013658384.1">
    <property type="nucleotide sequence ID" value="NC_015275.1"/>
</dbReference>
<organism evidence="2 3">
    <name type="scientific">Cellulosilyticum lentocellum (strain ATCC 49066 / DSM 5427 / NCIMB 11756 / RHM5)</name>
    <name type="common">Clostridium lentocellum</name>
    <dbReference type="NCBI Taxonomy" id="642492"/>
    <lineage>
        <taxon>Bacteria</taxon>
        <taxon>Bacillati</taxon>
        <taxon>Bacillota</taxon>
        <taxon>Clostridia</taxon>
        <taxon>Lachnospirales</taxon>
        <taxon>Cellulosilyticaceae</taxon>
        <taxon>Cellulosilyticum</taxon>
    </lineage>
</organism>
<feature type="domain" description="Cysteine-rich small" evidence="1">
    <location>
        <begin position="3"/>
        <end position="84"/>
    </location>
</feature>
<evidence type="ECO:0000259" key="1">
    <source>
        <dbReference type="Pfam" id="PF04071"/>
    </source>
</evidence>
<dbReference type="STRING" id="642492.Clole_3421"/>
<dbReference type="InterPro" id="IPR007212">
    <property type="entry name" value="Zf-like"/>
</dbReference>
<dbReference type="eggNOG" id="COG2158">
    <property type="taxonomic scope" value="Bacteria"/>
</dbReference>
<gene>
    <name evidence="2" type="ordered locus">Clole_3421</name>
</gene>
<dbReference type="KEGG" id="cle:Clole_3421"/>
<dbReference type="AlphaFoldDB" id="F2JRS8"/>
<keyword evidence="3" id="KW-1185">Reference proteome</keyword>
<dbReference type="HOGENOM" id="CLU_164613_1_0_9"/>
<evidence type="ECO:0000313" key="3">
    <source>
        <dbReference type="Proteomes" id="UP000008467"/>
    </source>
</evidence>
<dbReference type="Proteomes" id="UP000008467">
    <property type="component" value="Chromosome"/>
</dbReference>
<dbReference type="Pfam" id="PF04071">
    <property type="entry name" value="zf-like"/>
    <property type="match status" value="1"/>
</dbReference>
<reference evidence="2 3" key="1">
    <citation type="journal article" date="2011" name="J. Bacteriol.">
        <title>Complete genome sequence of the cellulose-degrading bacterium Cellulosilyticum lentocellum.</title>
        <authorList>
            <consortium name="US DOE Joint Genome Institute"/>
            <person name="Miller D.A."/>
            <person name="Suen G."/>
            <person name="Bruce D."/>
            <person name="Copeland A."/>
            <person name="Cheng J.F."/>
            <person name="Detter C."/>
            <person name="Goodwin L.A."/>
            <person name="Han C.S."/>
            <person name="Hauser L.J."/>
            <person name="Land M.L."/>
            <person name="Lapidus A."/>
            <person name="Lucas S."/>
            <person name="Meincke L."/>
            <person name="Pitluck S."/>
            <person name="Tapia R."/>
            <person name="Teshima H."/>
            <person name="Woyke T."/>
            <person name="Fox B.G."/>
            <person name="Angert E.R."/>
            <person name="Currie C.R."/>
        </authorList>
    </citation>
    <scope>NUCLEOTIDE SEQUENCE [LARGE SCALE GENOMIC DNA]</scope>
    <source>
        <strain evidence="3">ATCC 49066 / DSM 5427 / NCIMB 11756 / RHM5</strain>
    </source>
</reference>
<evidence type="ECO:0000313" key="2">
    <source>
        <dbReference type="EMBL" id="ADZ85108.1"/>
    </source>
</evidence>
<proteinExistence type="predicted"/>